<evidence type="ECO:0000313" key="3">
    <source>
        <dbReference type="Proteomes" id="UP001174909"/>
    </source>
</evidence>
<reference evidence="2" key="1">
    <citation type="submission" date="2023-03" db="EMBL/GenBank/DDBJ databases">
        <authorList>
            <person name="Steffen K."/>
            <person name="Cardenas P."/>
        </authorList>
    </citation>
    <scope>NUCLEOTIDE SEQUENCE</scope>
</reference>
<protein>
    <submittedName>
        <fullName evidence="2">Uncharacterized protein</fullName>
    </submittedName>
</protein>
<comment type="caution">
    <text evidence="2">The sequence shown here is derived from an EMBL/GenBank/DDBJ whole genome shotgun (WGS) entry which is preliminary data.</text>
</comment>
<keyword evidence="1" id="KW-0812">Transmembrane</keyword>
<dbReference type="AlphaFoldDB" id="A0AA35RSC9"/>
<accession>A0AA35RSC9</accession>
<dbReference type="EMBL" id="CASHTH010001482">
    <property type="protein sequence ID" value="CAI8015948.1"/>
    <property type="molecule type" value="Genomic_DNA"/>
</dbReference>
<organism evidence="2 3">
    <name type="scientific">Geodia barretti</name>
    <name type="common">Barrett's horny sponge</name>
    <dbReference type="NCBI Taxonomy" id="519541"/>
    <lineage>
        <taxon>Eukaryota</taxon>
        <taxon>Metazoa</taxon>
        <taxon>Porifera</taxon>
        <taxon>Demospongiae</taxon>
        <taxon>Heteroscleromorpha</taxon>
        <taxon>Tetractinellida</taxon>
        <taxon>Astrophorina</taxon>
        <taxon>Geodiidae</taxon>
        <taxon>Geodia</taxon>
    </lineage>
</organism>
<proteinExistence type="predicted"/>
<keyword evidence="1" id="KW-0472">Membrane</keyword>
<feature type="transmembrane region" description="Helical" evidence="1">
    <location>
        <begin position="426"/>
        <end position="454"/>
    </location>
</feature>
<keyword evidence="3" id="KW-1185">Reference proteome</keyword>
<keyword evidence="1" id="KW-1133">Transmembrane helix</keyword>
<gene>
    <name evidence="2" type="ORF">GBAR_LOCUS9847</name>
</gene>
<evidence type="ECO:0000313" key="2">
    <source>
        <dbReference type="EMBL" id="CAI8015948.1"/>
    </source>
</evidence>
<sequence>MGLLAHGQLLTTQYKTLPFTPKQQELTRVNKFGKDVAMKSLSVLLLASAFLLTSHLYGVEGLMVNVVVPQGTESVNGSSVAMGCTSPLVDSGGVMVCESLSYLIDGCSPDIDTSTSDWASQLVTVRSSEGTSDLPFPHVLLTFGFDTAVSLTGIEMDLFNCPDWNIGIPPITVYLDPDYNLAATTNILFSLPFASAGDNSLQSSCDSLSTVTISGGSFDGSYHTVYILVDLSFSSIQWVHVGEVRFIGEQLPVIAETTSIPTTSLPSPTSVYTTISTPTISSIDIIRKTSSLTLDLSSSTASLLPSPTVSLSTETAFPVTTSAMPSPAIAFTNSSIIELAPSRSLSRPTIPPSVASTAKSTPASKGVAATHYIPTLSSATAKETIIASIPSPRQSKTAVGVYLPTSTSLVASTSMPVPPPGKDQDIVLSLATASVILSLLIITLIITLVVLVLYKKGLKRDSYNGDSYIAIGPLAPALIDVPEEEEELGVHKVTVPTDRENGNIYEVAK</sequence>
<name>A0AA35RSC9_GEOBA</name>
<evidence type="ECO:0000256" key="1">
    <source>
        <dbReference type="SAM" id="Phobius"/>
    </source>
</evidence>
<dbReference type="Proteomes" id="UP001174909">
    <property type="component" value="Unassembled WGS sequence"/>
</dbReference>